<organism evidence="1 2">
    <name type="scientific">Exiguobacterium oxidotolerans</name>
    <dbReference type="NCBI Taxonomy" id="223958"/>
    <lineage>
        <taxon>Bacteria</taxon>
        <taxon>Bacillati</taxon>
        <taxon>Bacillota</taxon>
        <taxon>Bacilli</taxon>
        <taxon>Bacillales</taxon>
        <taxon>Bacillales Family XII. Incertae Sedis</taxon>
        <taxon>Exiguobacterium</taxon>
    </lineage>
</organism>
<dbReference type="Proteomes" id="UP000439752">
    <property type="component" value="Unassembled WGS sequence"/>
</dbReference>
<sequence length="366" mass="41879">MMRRFQYLVVLLVICLVSLTSYYGYTATIQTADYTVEHITGDVKGTDLAKLHLILQSTAKGKNVYSDVSLDGTVKKNGDNYLEGVLGNREFNPILKTDAKDFLRADETLSEDDDYLYGIRTAEQELELKMWDKQTKRLTEMTLPFPSTVKTGYGTGSVRVINRMDKTLYIQVDNYENNQQANQLMKLDYKQKKIKPVRLASPAIKKNEFRNYLTAGPDRVIYAQQFIGENNEPETEETYLEDDGQRVRPIEKLNKTNQPFIAMGNGERLIAYNENEETNELQWTVYDTVTKQVTKDAIKLEAAEKKMGSINEAFADNQFYFVSKINAFDYQVRVVDVLSGDVIYVGQIQDKNQVKSSSIITSFFGY</sequence>
<keyword evidence="2" id="KW-1185">Reference proteome</keyword>
<evidence type="ECO:0000313" key="2">
    <source>
        <dbReference type="Proteomes" id="UP000439752"/>
    </source>
</evidence>
<reference evidence="1 2" key="1">
    <citation type="submission" date="2019-10" db="EMBL/GenBank/DDBJ databases">
        <authorList>
            <person name="Karimi E."/>
        </authorList>
    </citation>
    <scope>NUCLEOTIDE SEQUENCE [LARGE SCALE GENOMIC DNA]</scope>
    <source>
        <strain evidence="1">Exiguobacterium sp. 9Y</strain>
    </source>
</reference>
<proteinExistence type="predicted"/>
<protein>
    <submittedName>
        <fullName evidence="1">Uncharacterized protein</fullName>
    </submittedName>
</protein>
<gene>
    <name evidence="1" type="ORF">EXIGUO9Y_360283</name>
</gene>
<evidence type="ECO:0000313" key="1">
    <source>
        <dbReference type="EMBL" id="VWX38006.1"/>
    </source>
</evidence>
<accession>A0A653IGL1</accession>
<name>A0A653IGL1_9BACL</name>
<dbReference type="AlphaFoldDB" id="A0A653IGL1"/>
<dbReference type="EMBL" id="CABWKQ010000030">
    <property type="protein sequence ID" value="VWX38006.1"/>
    <property type="molecule type" value="Genomic_DNA"/>
</dbReference>